<gene>
    <name evidence="1" type="ORF">METZ01_LOCUS504402</name>
</gene>
<organism evidence="1">
    <name type="scientific">marine metagenome</name>
    <dbReference type="NCBI Taxonomy" id="408172"/>
    <lineage>
        <taxon>unclassified sequences</taxon>
        <taxon>metagenomes</taxon>
        <taxon>ecological metagenomes</taxon>
    </lineage>
</organism>
<feature type="non-terminal residue" evidence="1">
    <location>
        <position position="91"/>
    </location>
</feature>
<dbReference type="AlphaFoldDB" id="A0A383E645"/>
<evidence type="ECO:0000313" key="1">
    <source>
        <dbReference type="EMBL" id="SVE51548.1"/>
    </source>
</evidence>
<dbReference type="EMBL" id="UINC01222668">
    <property type="protein sequence ID" value="SVE51548.1"/>
    <property type="molecule type" value="Genomic_DNA"/>
</dbReference>
<proteinExistence type="predicted"/>
<protein>
    <submittedName>
        <fullName evidence="1">Uncharacterized protein</fullName>
    </submittedName>
</protein>
<reference evidence="1" key="1">
    <citation type="submission" date="2018-05" db="EMBL/GenBank/DDBJ databases">
        <authorList>
            <person name="Lanie J.A."/>
            <person name="Ng W.-L."/>
            <person name="Kazmierczak K.M."/>
            <person name="Andrzejewski T.M."/>
            <person name="Davidsen T.M."/>
            <person name="Wayne K.J."/>
            <person name="Tettelin H."/>
            <person name="Glass J.I."/>
            <person name="Rusch D."/>
            <person name="Podicherti R."/>
            <person name="Tsui H.-C.T."/>
            <person name="Winkler M.E."/>
        </authorList>
    </citation>
    <scope>NUCLEOTIDE SEQUENCE</scope>
</reference>
<name>A0A383E645_9ZZZZ</name>
<accession>A0A383E645</accession>
<sequence>MGGEKIVHYLCDETDYFYNRTFEKDFFHNHPAGEETISYYTDSDKMSPLMKENDYNRTSMWQDWMFYDWFLRDSLTCGNSSHNFNDDEPFL</sequence>